<keyword evidence="3" id="KW-1185">Reference proteome</keyword>
<dbReference type="RefSeq" id="WP_309262426.1">
    <property type="nucleotide sequence ID" value="NZ_JARUHG010000002.1"/>
</dbReference>
<dbReference type="InterPro" id="IPR011008">
    <property type="entry name" value="Dimeric_a/b-barrel"/>
</dbReference>
<evidence type="ECO:0000313" key="3">
    <source>
        <dbReference type="Proteomes" id="UP001233535"/>
    </source>
</evidence>
<protein>
    <submittedName>
        <fullName evidence="2">Antibiotic biosynthesis monooxygenase</fullName>
    </submittedName>
</protein>
<accession>A0ABU1CEF1</accession>
<dbReference type="Pfam" id="PF03992">
    <property type="entry name" value="ABM"/>
    <property type="match status" value="1"/>
</dbReference>
<sequence>MANDDLVFYVKLYVKPECVDEWRRAFDAIVQAMSQEPEFVACYAHRDANDPNQFTLYERWAESSVESFLRNQMKPYRVEYDAAIQPMLQRPREPQVLLPIGAWFGSHG</sequence>
<comment type="caution">
    <text evidence="2">The sequence shown here is derived from an EMBL/GenBank/DDBJ whole genome shotgun (WGS) entry which is preliminary data.</text>
</comment>
<dbReference type="Gene3D" id="3.30.70.100">
    <property type="match status" value="1"/>
</dbReference>
<reference evidence="2 3" key="1">
    <citation type="submission" date="2023-04" db="EMBL/GenBank/DDBJ databases">
        <title>Lysobacter sp. strain UC isolated from soil sample.</title>
        <authorList>
            <person name="Choksket S."/>
            <person name="Harshvardhan F."/>
            <person name="Rana R."/>
            <person name="Patil P.B."/>
            <person name="Korpole S."/>
        </authorList>
    </citation>
    <scope>NUCLEOTIDE SEQUENCE [LARGE SCALE GENOMIC DNA]</scope>
    <source>
        <strain evidence="2 3">UC</strain>
    </source>
</reference>
<dbReference type="GO" id="GO:0004497">
    <property type="term" value="F:monooxygenase activity"/>
    <property type="evidence" value="ECO:0007669"/>
    <property type="project" value="UniProtKB-KW"/>
</dbReference>
<proteinExistence type="predicted"/>
<organism evidence="2 3">
    <name type="scientific">Lysobacter arvi</name>
    <dbReference type="NCBI Taxonomy" id="3038776"/>
    <lineage>
        <taxon>Bacteria</taxon>
        <taxon>Pseudomonadati</taxon>
        <taxon>Pseudomonadota</taxon>
        <taxon>Gammaproteobacteria</taxon>
        <taxon>Lysobacterales</taxon>
        <taxon>Lysobacteraceae</taxon>
        <taxon>Lysobacter</taxon>
    </lineage>
</organism>
<evidence type="ECO:0000259" key="1">
    <source>
        <dbReference type="Pfam" id="PF03992"/>
    </source>
</evidence>
<name>A0ABU1CEF1_9GAMM</name>
<dbReference type="SUPFAM" id="SSF54909">
    <property type="entry name" value="Dimeric alpha+beta barrel"/>
    <property type="match status" value="1"/>
</dbReference>
<gene>
    <name evidence="2" type="ORF">P8609_09945</name>
</gene>
<keyword evidence="2" id="KW-0503">Monooxygenase</keyword>
<feature type="domain" description="ABM" evidence="1">
    <location>
        <begin position="10"/>
        <end position="62"/>
    </location>
</feature>
<evidence type="ECO:0000313" key="2">
    <source>
        <dbReference type="EMBL" id="MDR0183287.1"/>
    </source>
</evidence>
<dbReference type="EMBL" id="JARUHG010000002">
    <property type="protein sequence ID" value="MDR0183287.1"/>
    <property type="molecule type" value="Genomic_DNA"/>
</dbReference>
<dbReference type="InterPro" id="IPR007138">
    <property type="entry name" value="ABM_dom"/>
</dbReference>
<dbReference type="Proteomes" id="UP001233535">
    <property type="component" value="Unassembled WGS sequence"/>
</dbReference>
<keyword evidence="2" id="KW-0560">Oxidoreductase</keyword>